<dbReference type="InterPro" id="IPR031304">
    <property type="entry name" value="SLT_2"/>
</dbReference>
<dbReference type="GO" id="GO:0009253">
    <property type="term" value="P:peptidoglycan catabolic process"/>
    <property type="evidence" value="ECO:0007669"/>
    <property type="project" value="TreeGrafter"/>
</dbReference>
<dbReference type="Proteomes" id="UP000198824">
    <property type="component" value="Unassembled WGS sequence"/>
</dbReference>
<dbReference type="STRING" id="1166337.SAMN05192580_0623"/>
<dbReference type="GO" id="GO:0008933">
    <property type="term" value="F:peptidoglycan lytic transglycosylase activity"/>
    <property type="evidence" value="ECO:0007669"/>
    <property type="project" value="TreeGrafter"/>
</dbReference>
<dbReference type="Gene3D" id="1.10.530.10">
    <property type="match status" value="1"/>
</dbReference>
<dbReference type="PANTHER" id="PTHR30163">
    <property type="entry name" value="MEMBRANE-BOUND LYTIC MUREIN TRANSGLYCOSYLASE B"/>
    <property type="match status" value="1"/>
</dbReference>
<feature type="domain" description="Transglycosylase SLT" evidence="2">
    <location>
        <begin position="44"/>
        <end position="355"/>
    </location>
</feature>
<dbReference type="RefSeq" id="WP_423228878.1">
    <property type="nucleotide sequence ID" value="NZ_FOZG01000001.1"/>
</dbReference>
<reference evidence="3 4" key="1">
    <citation type="submission" date="2016-10" db="EMBL/GenBank/DDBJ databases">
        <authorList>
            <person name="de Groot N.N."/>
        </authorList>
    </citation>
    <scope>NUCLEOTIDE SEQUENCE [LARGE SCALE GENOMIC DNA]</scope>
    <source>
        <strain evidence="3 4">S5-249</strain>
    </source>
</reference>
<dbReference type="AlphaFoldDB" id="A0A1I6JPB6"/>
<feature type="chain" id="PRO_5011493686" evidence="1">
    <location>
        <begin position="22"/>
        <end position="359"/>
    </location>
</feature>
<dbReference type="Pfam" id="PF13406">
    <property type="entry name" value="SLT_2"/>
    <property type="match status" value="1"/>
</dbReference>
<dbReference type="InterPro" id="IPR023346">
    <property type="entry name" value="Lysozyme-like_dom_sf"/>
</dbReference>
<keyword evidence="1" id="KW-0732">Signal</keyword>
<organism evidence="3 4">
    <name type="scientific">Sphingomonas jatrophae</name>
    <dbReference type="NCBI Taxonomy" id="1166337"/>
    <lineage>
        <taxon>Bacteria</taxon>
        <taxon>Pseudomonadati</taxon>
        <taxon>Pseudomonadota</taxon>
        <taxon>Alphaproteobacteria</taxon>
        <taxon>Sphingomonadales</taxon>
        <taxon>Sphingomonadaceae</taxon>
        <taxon>Sphingomonas</taxon>
    </lineage>
</organism>
<dbReference type="EMBL" id="FOZG01000001">
    <property type="protein sequence ID" value="SFR80806.1"/>
    <property type="molecule type" value="Genomic_DNA"/>
</dbReference>
<dbReference type="SUPFAM" id="SSF53955">
    <property type="entry name" value="Lysozyme-like"/>
    <property type="match status" value="1"/>
</dbReference>
<accession>A0A1I6JPB6</accession>
<protein>
    <submittedName>
        <fullName evidence="3">Lytic murein transglycosylase</fullName>
    </submittedName>
</protein>
<name>A0A1I6JPB6_9SPHN</name>
<feature type="signal peptide" evidence="1">
    <location>
        <begin position="1"/>
        <end position="21"/>
    </location>
</feature>
<dbReference type="NCBIfam" id="TIGR02283">
    <property type="entry name" value="MltB_2"/>
    <property type="match status" value="1"/>
</dbReference>
<gene>
    <name evidence="3" type="ORF">SAMN05192580_0623</name>
</gene>
<sequence>MIRNLLPALALLLTLSSGAGAAQPEDAGVTPVEAAPAEIGNPAFNAFLASIRARAIAAGVSPTTFDRETAGLTPNERVIRFDRAQPGGGANQAPSPTLDFAPYKAKHVDSVRINTGRSRYQSLRPRLQRIEAQTGVPESIALAIYGHETGYGSYSGNFDTIRSLATLAYEGRRRELFTAELIAALKLIDQGVPRSRLKGSWAGATGYPQFLPSMVLRLAVDGDGDGRRDIWTNETDALASIGNYLVNAGWKPGVPWGVAVRVPETVDRAAFTPRLQSPRCPRVHARHSRWLTVGEWRALGVQPLTWPVPANDELAALIEPDGPGRTAYLLTTNYRAILDYNCSNFYALSVGLLADEVAR</sequence>
<dbReference type="InterPro" id="IPR011970">
    <property type="entry name" value="MltB_2"/>
</dbReference>
<dbReference type="PANTHER" id="PTHR30163:SF8">
    <property type="entry name" value="LYTIC MUREIN TRANSGLYCOSYLASE"/>
    <property type="match status" value="1"/>
</dbReference>
<evidence type="ECO:0000313" key="3">
    <source>
        <dbReference type="EMBL" id="SFR80806.1"/>
    </source>
</evidence>
<evidence type="ECO:0000313" key="4">
    <source>
        <dbReference type="Proteomes" id="UP000198824"/>
    </source>
</evidence>
<keyword evidence="4" id="KW-1185">Reference proteome</keyword>
<dbReference type="Gene3D" id="1.10.8.350">
    <property type="entry name" value="Bacterial muramidase"/>
    <property type="match status" value="1"/>
</dbReference>
<evidence type="ECO:0000259" key="2">
    <source>
        <dbReference type="Pfam" id="PF13406"/>
    </source>
</evidence>
<evidence type="ECO:0000256" key="1">
    <source>
        <dbReference type="SAM" id="SignalP"/>
    </source>
</evidence>
<dbReference type="InterPro" id="IPR043426">
    <property type="entry name" value="MltB-like"/>
</dbReference>
<proteinExistence type="predicted"/>